<evidence type="ECO:0000313" key="1">
    <source>
        <dbReference type="EMBL" id="UWD34447.1"/>
    </source>
</evidence>
<dbReference type="EMBL" id="CP103423">
    <property type="protein sequence ID" value="UWD34447.1"/>
    <property type="molecule type" value="Genomic_DNA"/>
</dbReference>
<gene>
    <name evidence="1" type="ORF">NX772_01290</name>
</gene>
<protein>
    <submittedName>
        <fullName evidence="1">Uncharacterized protein</fullName>
    </submittedName>
</protein>
<sequence>MSKNYNIYIQIIEEIEDLIEQKKYQESLMHINIELNKIWMPSFFEEKLSFLKSKVEDLISENEEKNFKIIKRKKSNVNFDKIIYFLNLYYKTNEISYLDKISSALENLNFIKFKKEIEFFFNDSKTKEEDKKFIFCEIMQKKPKIFLFLKIENEIKKFDMQKYNDLYFSFLTKIVNYIDKKYSNNKELCELLIFKAKELLFDNIWFLQNKEIDSFNQLIDKIAKNNKIT</sequence>
<reference evidence="1" key="1">
    <citation type="submission" date="2022-08" db="EMBL/GenBank/DDBJ databases">
        <title>Complete genome sequence of Mycoplasma molare type strain H 542.</title>
        <authorList>
            <person name="Spergser J."/>
        </authorList>
    </citation>
    <scope>NUCLEOTIDE SEQUENCE</scope>
    <source>
        <strain evidence="1">H 542</strain>
    </source>
</reference>
<dbReference type="RefSeq" id="WP_027123209.1">
    <property type="nucleotide sequence ID" value="NZ_CP103423.1"/>
</dbReference>
<keyword evidence="2" id="KW-1185">Reference proteome</keyword>
<accession>A0ABY5TUX2</accession>
<dbReference type="Proteomes" id="UP001058364">
    <property type="component" value="Chromosome"/>
</dbReference>
<proteinExistence type="predicted"/>
<evidence type="ECO:0000313" key="2">
    <source>
        <dbReference type="Proteomes" id="UP001058364"/>
    </source>
</evidence>
<organism evidence="1 2">
    <name type="scientific">Mesomycoplasma molare</name>
    <dbReference type="NCBI Taxonomy" id="171288"/>
    <lineage>
        <taxon>Bacteria</taxon>
        <taxon>Bacillati</taxon>
        <taxon>Mycoplasmatota</taxon>
        <taxon>Mycoplasmoidales</taxon>
        <taxon>Metamycoplasmataceae</taxon>
        <taxon>Mesomycoplasma</taxon>
    </lineage>
</organism>
<name>A0ABY5TUX2_9BACT</name>